<sequence>KESITLRHVLTHTGGFRSLFDLEGRADSWDDAVHRVCAGRLERDWVPGRRAAYQARSGWQILGEIVRVVSGLAPEAYVARHVLRLAGMEQTWLWADDKVVLAVGDHLAPLADTSGAEPVAPDEVTAPYCSPGAGACGTVDDLRRFYEMLLSGGRGEDGQSSVLLPTTVAALTARHRTGVMDESFRHVVDWGLGFVLDSNQYGADTVPYGYGRHCSPRTFGHGGSQCCTGFADPDHGLA</sequence>
<feature type="non-terminal residue" evidence="2">
    <location>
        <position position="1"/>
    </location>
</feature>
<proteinExistence type="predicted"/>
<dbReference type="EMBL" id="UINC01213063">
    <property type="protein sequence ID" value="SVE37671.1"/>
    <property type="molecule type" value="Genomic_DNA"/>
</dbReference>
<organism evidence="2">
    <name type="scientific">marine metagenome</name>
    <dbReference type="NCBI Taxonomy" id="408172"/>
    <lineage>
        <taxon>unclassified sequences</taxon>
        <taxon>metagenomes</taxon>
        <taxon>ecological metagenomes</taxon>
    </lineage>
</organism>
<dbReference type="InterPro" id="IPR001466">
    <property type="entry name" value="Beta-lactam-related"/>
</dbReference>
<feature type="non-terminal residue" evidence="2">
    <location>
        <position position="238"/>
    </location>
</feature>
<feature type="domain" description="Beta-lactamase-related" evidence="1">
    <location>
        <begin position="1"/>
        <end position="238"/>
    </location>
</feature>
<dbReference type="Pfam" id="PF00144">
    <property type="entry name" value="Beta-lactamase"/>
    <property type="match status" value="1"/>
</dbReference>
<gene>
    <name evidence="2" type="ORF">METZ01_LOCUS490525</name>
</gene>
<reference evidence="2" key="1">
    <citation type="submission" date="2018-05" db="EMBL/GenBank/DDBJ databases">
        <authorList>
            <person name="Lanie J.A."/>
            <person name="Ng W.-L."/>
            <person name="Kazmierczak K.M."/>
            <person name="Andrzejewski T.M."/>
            <person name="Davidsen T.M."/>
            <person name="Wayne K.J."/>
            <person name="Tettelin H."/>
            <person name="Glass J.I."/>
            <person name="Rusch D."/>
            <person name="Podicherti R."/>
            <person name="Tsui H.-C.T."/>
            <person name="Winkler M.E."/>
        </authorList>
    </citation>
    <scope>NUCLEOTIDE SEQUENCE</scope>
</reference>
<dbReference type="AlphaFoldDB" id="A0A383CZR9"/>
<dbReference type="PANTHER" id="PTHR43283:SF3">
    <property type="entry name" value="BETA-LACTAMASE FAMILY PROTEIN (AFU_ORTHOLOGUE AFUA_5G07500)"/>
    <property type="match status" value="1"/>
</dbReference>
<dbReference type="SUPFAM" id="SSF56601">
    <property type="entry name" value="beta-lactamase/transpeptidase-like"/>
    <property type="match status" value="1"/>
</dbReference>
<accession>A0A383CZR9</accession>
<protein>
    <recommendedName>
        <fullName evidence="1">Beta-lactamase-related domain-containing protein</fullName>
    </recommendedName>
</protein>
<dbReference type="InterPro" id="IPR012338">
    <property type="entry name" value="Beta-lactam/transpept-like"/>
</dbReference>
<name>A0A383CZR9_9ZZZZ</name>
<dbReference type="PANTHER" id="PTHR43283">
    <property type="entry name" value="BETA-LACTAMASE-RELATED"/>
    <property type="match status" value="1"/>
</dbReference>
<evidence type="ECO:0000313" key="2">
    <source>
        <dbReference type="EMBL" id="SVE37671.1"/>
    </source>
</evidence>
<dbReference type="InterPro" id="IPR050789">
    <property type="entry name" value="Diverse_Enzym_Activities"/>
</dbReference>
<dbReference type="Gene3D" id="3.40.710.10">
    <property type="entry name" value="DD-peptidase/beta-lactamase superfamily"/>
    <property type="match status" value="1"/>
</dbReference>
<evidence type="ECO:0000259" key="1">
    <source>
        <dbReference type="Pfam" id="PF00144"/>
    </source>
</evidence>